<dbReference type="AlphaFoldDB" id="A0A8S4BBG7"/>
<keyword evidence="3" id="KW-1185">Reference proteome</keyword>
<dbReference type="Pfam" id="PF15770">
    <property type="entry name" value="DUF4699"/>
    <property type="match status" value="1"/>
</dbReference>
<reference evidence="2" key="1">
    <citation type="submission" date="2021-05" db="EMBL/GenBank/DDBJ databases">
        <authorList>
            <person name="Tigano A."/>
        </authorList>
    </citation>
    <scope>NUCLEOTIDE SEQUENCE</scope>
</reference>
<evidence type="ECO:0000313" key="3">
    <source>
        <dbReference type="Proteomes" id="UP000677803"/>
    </source>
</evidence>
<feature type="region of interest" description="Disordered" evidence="1">
    <location>
        <begin position="194"/>
        <end position="293"/>
    </location>
</feature>
<dbReference type="Proteomes" id="UP000677803">
    <property type="component" value="Unassembled WGS sequence"/>
</dbReference>
<dbReference type="OrthoDB" id="8773301at2759"/>
<gene>
    <name evidence="2" type="ORF">MMEN_LOCUS12828</name>
</gene>
<feature type="compositionally biased region" description="Pro residues" evidence="1">
    <location>
        <begin position="256"/>
        <end position="268"/>
    </location>
</feature>
<protein>
    <submittedName>
        <fullName evidence="2">(Atlantic silverside) hypothetical protein</fullName>
    </submittedName>
</protein>
<dbReference type="InterPro" id="IPR031528">
    <property type="entry name" value="C4orf19"/>
</dbReference>
<comment type="caution">
    <text evidence="2">The sequence shown here is derived from an EMBL/GenBank/DDBJ whole genome shotgun (WGS) entry which is preliminary data.</text>
</comment>
<feature type="compositionally biased region" description="Low complexity" evidence="1">
    <location>
        <begin position="236"/>
        <end position="255"/>
    </location>
</feature>
<proteinExistence type="predicted"/>
<dbReference type="EMBL" id="CAJRST010014446">
    <property type="protein sequence ID" value="CAG5929187.1"/>
    <property type="molecule type" value="Genomic_DNA"/>
</dbReference>
<sequence>MGTVRRPVRLSCVKLDAGWETGSGWQPRGAPPFPRPTNYPSADLPSSHETWDRGATEGGQLFSAARTGRERLNDTRVFVIPGAKCHTFALHDSHIYDPSADVRKSDSAGGSLYQPHPPAGQKQGFHNLGFSKSADSSLKLEMDNNHVNQRLHGAPARGGGLSPEGGLYIIQPDARWTDRVQSQVPVYPRIEEYGHHQTSPAGGGDGWEKSPSSVDEVDEGVGGTPDYPCDTGDEASVLSVDVHTSSTSLSSAATPDEPPPARTPPAPPGEGGGEAWRGEEQGEEGEEVQSVTDSMVAEALAALEAATAGEDCE</sequence>
<evidence type="ECO:0000256" key="1">
    <source>
        <dbReference type="SAM" id="MobiDB-lite"/>
    </source>
</evidence>
<feature type="region of interest" description="Disordered" evidence="1">
    <location>
        <begin position="101"/>
        <end position="131"/>
    </location>
</feature>
<organism evidence="2 3">
    <name type="scientific">Menidia menidia</name>
    <name type="common">Atlantic silverside</name>
    <dbReference type="NCBI Taxonomy" id="238744"/>
    <lineage>
        <taxon>Eukaryota</taxon>
        <taxon>Metazoa</taxon>
        <taxon>Chordata</taxon>
        <taxon>Craniata</taxon>
        <taxon>Vertebrata</taxon>
        <taxon>Euteleostomi</taxon>
        <taxon>Actinopterygii</taxon>
        <taxon>Neopterygii</taxon>
        <taxon>Teleostei</taxon>
        <taxon>Neoteleostei</taxon>
        <taxon>Acanthomorphata</taxon>
        <taxon>Ovalentaria</taxon>
        <taxon>Atherinomorphae</taxon>
        <taxon>Atheriniformes</taxon>
        <taxon>Atherinopsidae</taxon>
        <taxon>Menidiinae</taxon>
        <taxon>Menidia</taxon>
    </lineage>
</organism>
<accession>A0A8S4BBG7</accession>
<feature type="region of interest" description="Disordered" evidence="1">
    <location>
        <begin position="21"/>
        <end position="54"/>
    </location>
</feature>
<name>A0A8S4BBG7_9TELE</name>
<evidence type="ECO:0000313" key="2">
    <source>
        <dbReference type="EMBL" id="CAG5929187.1"/>
    </source>
</evidence>